<reference evidence="2 3" key="1">
    <citation type="submission" date="2019-04" db="EMBL/GenBank/DDBJ databases">
        <authorList>
            <consortium name="DOE Joint Genome Institute"/>
            <person name="Mondo S."/>
            <person name="Kjaerbolling I."/>
            <person name="Vesth T."/>
            <person name="Frisvad J.C."/>
            <person name="Nybo J.L."/>
            <person name="Theobald S."/>
            <person name="Kildgaard S."/>
            <person name="Isbrandt T."/>
            <person name="Kuo A."/>
            <person name="Sato A."/>
            <person name="Lyhne E.K."/>
            <person name="Kogle M.E."/>
            <person name="Wiebenga A."/>
            <person name="Kun R.S."/>
            <person name="Lubbers R.J."/>
            <person name="Makela M.R."/>
            <person name="Barry K."/>
            <person name="Chovatia M."/>
            <person name="Clum A."/>
            <person name="Daum C."/>
            <person name="Haridas S."/>
            <person name="He G."/>
            <person name="LaButti K."/>
            <person name="Lipzen A."/>
            <person name="Riley R."/>
            <person name="Salamov A."/>
            <person name="Simmons B.A."/>
            <person name="Magnuson J.K."/>
            <person name="Henrissat B."/>
            <person name="Mortensen U.H."/>
            <person name="Larsen T.O."/>
            <person name="Devries R.P."/>
            <person name="Grigoriev I.V."/>
            <person name="Machida M."/>
            <person name="Baker S.E."/>
            <person name="Andersen M.R."/>
            <person name="Cantor M.N."/>
            <person name="Hua S.X."/>
        </authorList>
    </citation>
    <scope>NUCLEOTIDE SEQUENCE [LARGE SCALE GENOMIC DNA]</scope>
    <source>
        <strain evidence="2 3">CBS 119388</strain>
    </source>
</reference>
<proteinExistence type="predicted"/>
<sequence>MACIVHFRFPLRPVSCHFWSSMMCFDAIVSSILSSMFRDLFRRNFMAFFLDRCRWPISVHRFFFFFFFWADKLFGFFLDYFSIFNCSCPKLTVHTGGHGFICDRMT</sequence>
<keyword evidence="1" id="KW-0472">Membrane</keyword>
<protein>
    <submittedName>
        <fullName evidence="2">Uncharacterized protein</fullName>
    </submittedName>
</protein>
<accession>A0A5N7CYE1</accession>
<gene>
    <name evidence="2" type="ORF">BDV37DRAFT_20853</name>
</gene>
<evidence type="ECO:0000313" key="3">
    <source>
        <dbReference type="Proteomes" id="UP000325579"/>
    </source>
</evidence>
<feature type="transmembrane region" description="Helical" evidence="1">
    <location>
        <begin position="18"/>
        <end position="41"/>
    </location>
</feature>
<dbReference type="GeneID" id="43664651"/>
<dbReference type="EMBL" id="ML736848">
    <property type="protein sequence ID" value="KAE8398777.1"/>
    <property type="molecule type" value="Genomic_DNA"/>
</dbReference>
<evidence type="ECO:0000256" key="1">
    <source>
        <dbReference type="SAM" id="Phobius"/>
    </source>
</evidence>
<name>A0A5N7CYE1_9EURO</name>
<dbReference type="AlphaFoldDB" id="A0A5N7CYE1"/>
<keyword evidence="1" id="KW-1133">Transmembrane helix</keyword>
<keyword evidence="3" id="KW-1185">Reference proteome</keyword>
<feature type="transmembrane region" description="Helical" evidence="1">
    <location>
        <begin position="62"/>
        <end position="83"/>
    </location>
</feature>
<evidence type="ECO:0000313" key="2">
    <source>
        <dbReference type="EMBL" id="KAE8398777.1"/>
    </source>
</evidence>
<keyword evidence="1" id="KW-0812">Transmembrane</keyword>
<organism evidence="2 3">
    <name type="scientific">Aspergillus pseudonomiae</name>
    <dbReference type="NCBI Taxonomy" id="1506151"/>
    <lineage>
        <taxon>Eukaryota</taxon>
        <taxon>Fungi</taxon>
        <taxon>Dikarya</taxon>
        <taxon>Ascomycota</taxon>
        <taxon>Pezizomycotina</taxon>
        <taxon>Eurotiomycetes</taxon>
        <taxon>Eurotiomycetidae</taxon>
        <taxon>Eurotiales</taxon>
        <taxon>Aspergillaceae</taxon>
        <taxon>Aspergillus</taxon>
        <taxon>Aspergillus subgen. Circumdati</taxon>
    </lineage>
</organism>
<dbReference type="RefSeq" id="XP_031936096.1">
    <property type="nucleotide sequence ID" value="XM_032079960.1"/>
</dbReference>
<dbReference type="Proteomes" id="UP000325579">
    <property type="component" value="Unassembled WGS sequence"/>
</dbReference>